<dbReference type="InterPro" id="IPR011991">
    <property type="entry name" value="ArsR-like_HTH"/>
</dbReference>
<keyword evidence="4" id="KW-0804">Transcription</keyword>
<dbReference type="PANTHER" id="PTHR30154:SF0">
    <property type="entry name" value="LEUCINE-RESPONSIVE REGULATORY PROTEIN"/>
    <property type="match status" value="1"/>
</dbReference>
<dbReference type="PROSITE" id="PS50956">
    <property type="entry name" value="HTH_ASNC_2"/>
    <property type="match status" value="1"/>
</dbReference>
<dbReference type="GO" id="GO:0043200">
    <property type="term" value="P:response to amino acid"/>
    <property type="evidence" value="ECO:0007669"/>
    <property type="project" value="TreeGrafter"/>
</dbReference>
<keyword evidence="2" id="KW-0238">DNA-binding</keyword>
<evidence type="ECO:0000313" key="9">
    <source>
        <dbReference type="Proteomes" id="UP000233597"/>
    </source>
</evidence>
<evidence type="ECO:0000313" key="6">
    <source>
        <dbReference type="EMBL" id="AUG53301.1"/>
    </source>
</evidence>
<dbReference type="OrthoDB" id="9813313at2"/>
<dbReference type="InterPro" id="IPR036390">
    <property type="entry name" value="WH_DNA-bd_sf"/>
</dbReference>
<dbReference type="Proteomes" id="UP000233597">
    <property type="component" value="Unassembled WGS sequence"/>
</dbReference>
<evidence type="ECO:0000256" key="4">
    <source>
        <dbReference type="ARBA" id="ARBA00023163"/>
    </source>
</evidence>
<dbReference type="InterPro" id="IPR011008">
    <property type="entry name" value="Dimeric_a/b-barrel"/>
</dbReference>
<keyword evidence="1" id="KW-0805">Transcription regulation</keyword>
<dbReference type="FunFam" id="1.10.10.10:FF:000015">
    <property type="entry name" value="Leucine-responsive transcriptional regulator Lrp"/>
    <property type="match status" value="1"/>
</dbReference>
<dbReference type="PANTHER" id="PTHR30154">
    <property type="entry name" value="LEUCINE-RESPONSIVE REGULATORY PROTEIN"/>
    <property type="match status" value="1"/>
</dbReference>
<dbReference type="InterPro" id="IPR036388">
    <property type="entry name" value="WH-like_DNA-bd_sf"/>
</dbReference>
<dbReference type="GO" id="GO:0005829">
    <property type="term" value="C:cytosol"/>
    <property type="evidence" value="ECO:0007669"/>
    <property type="project" value="TreeGrafter"/>
</dbReference>
<dbReference type="Gene3D" id="3.30.70.920">
    <property type="match status" value="1"/>
</dbReference>
<evidence type="ECO:0000313" key="8">
    <source>
        <dbReference type="Proteomes" id="UP000233458"/>
    </source>
</evidence>
<dbReference type="RefSeq" id="WP_101264367.1">
    <property type="nucleotide sequence ID" value="NZ_CP024199.1"/>
</dbReference>
<feature type="domain" description="HTH asnC-type" evidence="5">
    <location>
        <begin position="8"/>
        <end position="69"/>
    </location>
</feature>
<name>A0A2N3KXU5_9PROT</name>
<dbReference type="InterPro" id="IPR019885">
    <property type="entry name" value="Tscrpt_reg_HTH_AsnC-type_CS"/>
</dbReference>
<evidence type="ECO:0000256" key="2">
    <source>
        <dbReference type="ARBA" id="ARBA00023125"/>
    </source>
</evidence>
<dbReference type="InterPro" id="IPR019887">
    <property type="entry name" value="Tscrpt_reg_AsnC/Lrp_C"/>
</dbReference>
<evidence type="ECO:0000256" key="1">
    <source>
        <dbReference type="ARBA" id="ARBA00023015"/>
    </source>
</evidence>
<gene>
    <name evidence="7" type="ORF">COO20_03855</name>
    <name evidence="6" type="ORF">CSC3H3_11695</name>
</gene>
<evidence type="ECO:0000256" key="3">
    <source>
        <dbReference type="ARBA" id="ARBA00023159"/>
    </source>
</evidence>
<dbReference type="SUPFAM" id="SSF46785">
    <property type="entry name" value="Winged helix' DNA-binding domain"/>
    <property type="match status" value="1"/>
</dbReference>
<dbReference type="GO" id="GO:0006355">
    <property type="term" value="P:regulation of DNA-templated transcription"/>
    <property type="evidence" value="ECO:0007669"/>
    <property type="project" value="UniProtKB-ARBA"/>
</dbReference>
<dbReference type="CDD" id="cd00090">
    <property type="entry name" value="HTH_ARSR"/>
    <property type="match status" value="1"/>
</dbReference>
<proteinExistence type="predicted"/>
<reference evidence="7 9" key="1">
    <citation type="submission" date="2017-09" db="EMBL/GenBank/DDBJ databases">
        <title>Biodiversity and function of Thalassospira species in the particle-attached aromatic-hydrocarbon-degrading consortia from the surface seawater of the South China Sea.</title>
        <authorList>
            <person name="Dong C."/>
            <person name="Liu R."/>
            <person name="Shao Z."/>
        </authorList>
    </citation>
    <scope>NUCLEOTIDE SEQUENCE [LARGE SCALE GENOMIC DNA]</scope>
    <source>
        <strain evidence="7 9">CSC1P2</strain>
    </source>
</reference>
<dbReference type="KEGG" id="thac:CSC3H3_11695"/>
<dbReference type="PRINTS" id="PR00033">
    <property type="entry name" value="HTHASNC"/>
</dbReference>
<keyword evidence="3" id="KW-0010">Activator</keyword>
<organism evidence="7 9">
    <name type="scientific">Thalassospira marina</name>
    <dbReference type="NCBI Taxonomy" id="2048283"/>
    <lineage>
        <taxon>Bacteria</taxon>
        <taxon>Pseudomonadati</taxon>
        <taxon>Pseudomonadota</taxon>
        <taxon>Alphaproteobacteria</taxon>
        <taxon>Rhodospirillales</taxon>
        <taxon>Thalassospiraceae</taxon>
        <taxon>Thalassospira</taxon>
    </lineage>
</organism>
<dbReference type="PROSITE" id="PS00519">
    <property type="entry name" value="HTH_ASNC_1"/>
    <property type="match status" value="1"/>
</dbReference>
<evidence type="ECO:0000259" key="5">
    <source>
        <dbReference type="PROSITE" id="PS50956"/>
    </source>
</evidence>
<dbReference type="EMBL" id="NWTK01000002">
    <property type="protein sequence ID" value="PKR55320.1"/>
    <property type="molecule type" value="Genomic_DNA"/>
</dbReference>
<sequence length="157" mass="18223">MQKNVKNLDKIDKQILRELQHDGRMSNVELSRRVNLSPTPCLERVRRLEQQGFIIGYMARLDPRKLDQSLVVFVEITLDRTTPDVFDKFSSAVRKLPEVEECHMVAGGFDYLMKSRVSDMYAYREFLERLSSIEGVSQTHTYVVMEEVKVRPGITIA</sequence>
<keyword evidence="8" id="KW-1185">Reference proteome</keyword>
<accession>A0A2N3KXU5</accession>
<dbReference type="Pfam" id="PF13412">
    <property type="entry name" value="HTH_24"/>
    <property type="match status" value="1"/>
</dbReference>
<dbReference type="InterPro" id="IPR019888">
    <property type="entry name" value="Tscrpt_reg_AsnC-like"/>
</dbReference>
<protein>
    <submittedName>
        <fullName evidence="7">ArsR family transcriptional regulator</fullName>
    </submittedName>
</protein>
<dbReference type="EMBL" id="CP024199">
    <property type="protein sequence ID" value="AUG53301.1"/>
    <property type="molecule type" value="Genomic_DNA"/>
</dbReference>
<dbReference type="SUPFAM" id="SSF54909">
    <property type="entry name" value="Dimeric alpha+beta barrel"/>
    <property type="match status" value="1"/>
</dbReference>
<evidence type="ECO:0000313" key="7">
    <source>
        <dbReference type="EMBL" id="PKR55320.1"/>
    </source>
</evidence>
<dbReference type="AlphaFoldDB" id="A0A2N3KXU5"/>
<dbReference type="GO" id="GO:0043565">
    <property type="term" value="F:sequence-specific DNA binding"/>
    <property type="evidence" value="ECO:0007669"/>
    <property type="project" value="InterPro"/>
</dbReference>
<dbReference type="Proteomes" id="UP000233458">
    <property type="component" value="Chromosome"/>
</dbReference>
<reference evidence="6 8" key="2">
    <citation type="submission" date="2017-10" db="EMBL/GenBank/DDBJ databases">
        <title>Biodiversity and function of Thalassospira species in the particle-attached aromatic-hydrocarbon-degrading consortia from the surface seawater of the China South Sea.</title>
        <authorList>
            <person name="Dong C."/>
            <person name="Liu R."/>
            <person name="Shao Z."/>
        </authorList>
    </citation>
    <scope>NUCLEOTIDE SEQUENCE [LARGE SCALE GENOMIC DNA]</scope>
    <source>
        <strain evidence="6 8">CSC3H3</strain>
    </source>
</reference>
<dbReference type="SMART" id="SM00344">
    <property type="entry name" value="HTH_ASNC"/>
    <property type="match status" value="1"/>
</dbReference>
<dbReference type="Gene3D" id="1.10.10.10">
    <property type="entry name" value="Winged helix-like DNA-binding domain superfamily/Winged helix DNA-binding domain"/>
    <property type="match status" value="1"/>
</dbReference>
<dbReference type="Pfam" id="PF01037">
    <property type="entry name" value="AsnC_trans_reg"/>
    <property type="match status" value="1"/>
</dbReference>
<dbReference type="InterPro" id="IPR000485">
    <property type="entry name" value="AsnC-type_HTH_dom"/>
</dbReference>